<dbReference type="Proteomes" id="UP000664940">
    <property type="component" value="Unassembled WGS sequence"/>
</dbReference>
<evidence type="ECO:0000256" key="1">
    <source>
        <dbReference type="SAM" id="MobiDB-lite"/>
    </source>
</evidence>
<reference evidence="3 4" key="1">
    <citation type="journal article" date="2020" name="Nature">
        <title>Six reference-quality genomes reveal evolution of bat adaptations.</title>
        <authorList>
            <person name="Jebb D."/>
            <person name="Huang Z."/>
            <person name="Pippel M."/>
            <person name="Hughes G.M."/>
            <person name="Lavrichenko K."/>
            <person name="Devanna P."/>
            <person name="Winkler S."/>
            <person name="Jermiin L.S."/>
            <person name="Skirmuntt E.C."/>
            <person name="Katzourakis A."/>
            <person name="Burkitt-Gray L."/>
            <person name="Ray D.A."/>
            <person name="Sullivan K.A.M."/>
            <person name="Roscito J.G."/>
            <person name="Kirilenko B.M."/>
            <person name="Davalos L.M."/>
            <person name="Corthals A.P."/>
            <person name="Power M.L."/>
            <person name="Jones G."/>
            <person name="Ransome R.D."/>
            <person name="Dechmann D.K.N."/>
            <person name="Locatelli A.G."/>
            <person name="Puechmaille S.J."/>
            <person name="Fedrigo O."/>
            <person name="Jarvis E.D."/>
            <person name="Hiller M."/>
            <person name="Vernes S.C."/>
            <person name="Myers E.W."/>
            <person name="Teeling E.C."/>
        </authorList>
    </citation>
    <scope>NUCLEOTIDE SEQUENCE [LARGE SCALE GENOMIC DNA]</scope>
    <source>
        <strain evidence="3">Bat1K_MPI-CBG_1</strain>
    </source>
</reference>
<dbReference type="EMBL" id="JABVXQ010000006">
    <property type="protein sequence ID" value="KAF6104481.1"/>
    <property type="molecule type" value="Genomic_DNA"/>
</dbReference>
<gene>
    <name evidence="3" type="ORF">HJG60_011398</name>
</gene>
<feature type="transmembrane region" description="Helical" evidence="2">
    <location>
        <begin position="165"/>
        <end position="184"/>
    </location>
</feature>
<keyword evidence="2" id="KW-1133">Transmembrane helix</keyword>
<organism evidence="3 4">
    <name type="scientific">Phyllostomus discolor</name>
    <name type="common">pale spear-nosed bat</name>
    <dbReference type="NCBI Taxonomy" id="89673"/>
    <lineage>
        <taxon>Eukaryota</taxon>
        <taxon>Metazoa</taxon>
        <taxon>Chordata</taxon>
        <taxon>Craniata</taxon>
        <taxon>Vertebrata</taxon>
        <taxon>Euteleostomi</taxon>
        <taxon>Mammalia</taxon>
        <taxon>Eutheria</taxon>
        <taxon>Laurasiatheria</taxon>
        <taxon>Chiroptera</taxon>
        <taxon>Yangochiroptera</taxon>
        <taxon>Phyllostomidae</taxon>
        <taxon>Phyllostominae</taxon>
        <taxon>Phyllostomus</taxon>
    </lineage>
</organism>
<accession>A0A834E5J8</accession>
<keyword evidence="2" id="KW-0812">Transmembrane</keyword>
<evidence type="ECO:0000256" key="2">
    <source>
        <dbReference type="SAM" id="Phobius"/>
    </source>
</evidence>
<proteinExistence type="predicted"/>
<sequence length="190" mass="20106">MRTQRFWWHRALELRGRGRTTPGPGCLAGLRPEGERTSVSGRPPRRSHGLSGRVLSGRVWSSRAVPARCPYQGRRGRGPCITARTTLEGAPGGSLCALGLSAPLLLPTPPPSVQGTARRVPQGANCPATSSLRSHASLPEQRGGSGGGGSPSCPLPRCRAGLRGFFGWLVGWGVLCSCGLLFIIENLTHR</sequence>
<feature type="region of interest" description="Disordered" evidence="1">
    <location>
        <begin position="18"/>
        <end position="52"/>
    </location>
</feature>
<comment type="caution">
    <text evidence="3">The sequence shown here is derived from an EMBL/GenBank/DDBJ whole genome shotgun (WGS) entry which is preliminary data.</text>
</comment>
<keyword evidence="2" id="KW-0472">Membrane</keyword>
<dbReference type="AlphaFoldDB" id="A0A834E5J8"/>
<name>A0A834E5J8_9CHIR</name>
<evidence type="ECO:0000313" key="4">
    <source>
        <dbReference type="Proteomes" id="UP000664940"/>
    </source>
</evidence>
<evidence type="ECO:0000313" key="3">
    <source>
        <dbReference type="EMBL" id="KAF6104481.1"/>
    </source>
</evidence>
<feature type="region of interest" description="Disordered" evidence="1">
    <location>
        <begin position="110"/>
        <end position="150"/>
    </location>
</feature>
<protein>
    <submittedName>
        <fullName evidence="3">Uncharacterized protein</fullName>
    </submittedName>
</protein>